<dbReference type="HOGENOM" id="CLU_1466962_0_0_10"/>
<dbReference type="STRING" id="873513.HMPREF6485_2184"/>
<dbReference type="AlphaFoldDB" id="E6K998"/>
<sequence length="184" mass="19666">MYMESHLCHVAMGGNAPNGQSFSGGSEQEPVAGKMQIAHFEVAGGMDGGEFAILQAEDAVAKGGYPKTSAGVLFDVVDMIGRGVAIYLGRFEMRYGEMPIMLFQSKQAVGFAAEPNSAVGSLKETVSGMPEWVGRWGECTVGSEIAQKSMVLGEKPYRALPVFSGHPIAMAVVEQKGAYVFFEW</sequence>
<keyword evidence="2" id="KW-1185">Reference proteome</keyword>
<gene>
    <name evidence="1" type="ORF">HMPREF6485_2184</name>
</gene>
<dbReference type="Proteomes" id="UP000003112">
    <property type="component" value="Unassembled WGS sequence"/>
</dbReference>
<evidence type="ECO:0000313" key="1">
    <source>
        <dbReference type="EMBL" id="EFU29906.1"/>
    </source>
</evidence>
<proteinExistence type="predicted"/>
<accession>E6K998</accession>
<comment type="caution">
    <text evidence="1">The sequence shown here is derived from an EMBL/GenBank/DDBJ whole genome shotgun (WGS) entry which is preliminary data.</text>
</comment>
<name>E6K998_9BACT</name>
<organism evidence="1 2">
    <name type="scientific">Segatella buccae ATCC 33574</name>
    <dbReference type="NCBI Taxonomy" id="873513"/>
    <lineage>
        <taxon>Bacteria</taxon>
        <taxon>Pseudomonadati</taxon>
        <taxon>Bacteroidota</taxon>
        <taxon>Bacteroidia</taxon>
        <taxon>Bacteroidales</taxon>
        <taxon>Prevotellaceae</taxon>
        <taxon>Segatella</taxon>
    </lineage>
</organism>
<reference evidence="1 2" key="1">
    <citation type="submission" date="2010-10" db="EMBL/GenBank/DDBJ databases">
        <authorList>
            <person name="Muzny D."/>
            <person name="Qin X."/>
            <person name="Deng J."/>
            <person name="Jiang H."/>
            <person name="Liu Y."/>
            <person name="Qu J."/>
            <person name="Song X.-Z."/>
            <person name="Zhang L."/>
            <person name="Thornton R."/>
            <person name="Coyle M."/>
            <person name="Francisco L."/>
            <person name="Jackson L."/>
            <person name="Javaid M."/>
            <person name="Korchina V."/>
            <person name="Kovar C."/>
            <person name="Mata R."/>
            <person name="Mathew T."/>
            <person name="Ngo R."/>
            <person name="Nguyen L."/>
            <person name="Nguyen N."/>
            <person name="Okwuonu G."/>
            <person name="Ongeri F."/>
            <person name="Pham C."/>
            <person name="Simmons D."/>
            <person name="Wilczek-Boney K."/>
            <person name="Hale W."/>
            <person name="Jakkamsetti A."/>
            <person name="Pham P."/>
            <person name="Ruth R."/>
            <person name="San Lucas F."/>
            <person name="Warren J."/>
            <person name="Zhang J."/>
            <person name="Zhao Z."/>
            <person name="Zhou C."/>
            <person name="Zhu D."/>
            <person name="Lee S."/>
            <person name="Bess C."/>
            <person name="Blankenburg K."/>
            <person name="Forbes L."/>
            <person name="Fu Q."/>
            <person name="Gubbala S."/>
            <person name="Hirani K."/>
            <person name="Jayaseelan J.C."/>
            <person name="Lara F."/>
            <person name="Munidasa M."/>
            <person name="Palculict T."/>
            <person name="Patil S."/>
            <person name="Pu L.-L."/>
            <person name="Saada N."/>
            <person name="Tang L."/>
            <person name="Weissenberger G."/>
            <person name="Zhu Y."/>
            <person name="Hemphill L."/>
            <person name="Shang Y."/>
            <person name="Youmans B."/>
            <person name="Ayvaz T."/>
            <person name="Ross M."/>
            <person name="Santibanez J."/>
            <person name="Aqrawi P."/>
            <person name="Gross S."/>
            <person name="Joshi V."/>
            <person name="Fowler G."/>
            <person name="Nazareth L."/>
            <person name="Reid J."/>
            <person name="Worley K."/>
            <person name="Petrosino J."/>
            <person name="Highlander S."/>
            <person name="Gibbs R."/>
        </authorList>
    </citation>
    <scope>NUCLEOTIDE SEQUENCE [LARGE SCALE GENOMIC DNA]</scope>
    <source>
        <strain evidence="1 2">ATCC 33574</strain>
    </source>
</reference>
<protein>
    <submittedName>
        <fullName evidence="1">Uncharacterized protein</fullName>
    </submittedName>
</protein>
<dbReference type="EMBL" id="AEPD01000033">
    <property type="protein sequence ID" value="EFU29906.1"/>
    <property type="molecule type" value="Genomic_DNA"/>
</dbReference>
<evidence type="ECO:0000313" key="2">
    <source>
        <dbReference type="Proteomes" id="UP000003112"/>
    </source>
</evidence>